<dbReference type="Proteomes" id="UP001152523">
    <property type="component" value="Unassembled WGS sequence"/>
</dbReference>
<evidence type="ECO:0000313" key="4">
    <source>
        <dbReference type="Proteomes" id="UP001152523"/>
    </source>
</evidence>
<dbReference type="GO" id="GO:0004523">
    <property type="term" value="F:RNA-DNA hybrid ribonuclease activity"/>
    <property type="evidence" value="ECO:0007669"/>
    <property type="project" value="InterPro"/>
</dbReference>
<proteinExistence type="predicted"/>
<name>A0AAV0FWM1_9ASTE</name>
<dbReference type="Pfam" id="PF13966">
    <property type="entry name" value="zf-RVT"/>
    <property type="match status" value="1"/>
</dbReference>
<dbReference type="SUPFAM" id="SSF53098">
    <property type="entry name" value="Ribonuclease H-like"/>
    <property type="match status" value="1"/>
</dbReference>
<dbReference type="InterPro" id="IPR002156">
    <property type="entry name" value="RNaseH_domain"/>
</dbReference>
<dbReference type="EMBL" id="CAMAPF010001022">
    <property type="protein sequence ID" value="CAH9140089.1"/>
    <property type="molecule type" value="Genomic_DNA"/>
</dbReference>
<dbReference type="PANTHER" id="PTHR47723:SF19">
    <property type="entry name" value="POLYNUCLEOTIDYL TRANSFERASE, RIBONUCLEASE H-LIKE SUPERFAMILY PROTEIN"/>
    <property type="match status" value="1"/>
</dbReference>
<dbReference type="CDD" id="cd06222">
    <property type="entry name" value="RNase_H_like"/>
    <property type="match status" value="1"/>
</dbReference>
<sequence>MDSWHKKQLIQIKLCQWKIIHRILHFPDNLIRFGLNIFPTICPFCKRTSDSMNHVLFYCSYSKQIWKYFMSIFGIWFPTENISIRQILISWWLEAGSKSLLDIYKHTIPGFVVWHLWKMYAAMIWGDLQKPKPINFVIHKIKLFIQDWSRAKLQKVKASPARMLFEENLISDSFNKIERRYRVVRWNLPVSSFKLNVDASLFQGQATGGAVMRSKSGNFVWAISFPVEARSVLEAETHTLYTAVSWAIGKGFRDFEVESDSLEVIRSIEDGLQTRRWRGLFEQMRIWKAEHHISFGHIFREQNWPAHYLSRCNPDASSLQAYFSINELHSTIKKALCADNYGLFYFRH</sequence>
<gene>
    <name evidence="3" type="ORF">CEPIT_LOCUS38075</name>
</gene>
<dbReference type="AlphaFoldDB" id="A0AAV0FWM1"/>
<dbReference type="Pfam" id="PF13456">
    <property type="entry name" value="RVT_3"/>
    <property type="match status" value="1"/>
</dbReference>
<dbReference type="InterPro" id="IPR012337">
    <property type="entry name" value="RNaseH-like_sf"/>
</dbReference>
<dbReference type="PANTHER" id="PTHR47723">
    <property type="entry name" value="OS05G0353850 PROTEIN"/>
    <property type="match status" value="1"/>
</dbReference>
<dbReference type="Gene3D" id="3.30.420.10">
    <property type="entry name" value="Ribonuclease H-like superfamily/Ribonuclease H"/>
    <property type="match status" value="1"/>
</dbReference>
<evidence type="ECO:0000313" key="3">
    <source>
        <dbReference type="EMBL" id="CAH9140089.1"/>
    </source>
</evidence>
<organism evidence="3 4">
    <name type="scientific">Cuscuta epithymum</name>
    <dbReference type="NCBI Taxonomy" id="186058"/>
    <lineage>
        <taxon>Eukaryota</taxon>
        <taxon>Viridiplantae</taxon>
        <taxon>Streptophyta</taxon>
        <taxon>Embryophyta</taxon>
        <taxon>Tracheophyta</taxon>
        <taxon>Spermatophyta</taxon>
        <taxon>Magnoliopsida</taxon>
        <taxon>eudicotyledons</taxon>
        <taxon>Gunneridae</taxon>
        <taxon>Pentapetalae</taxon>
        <taxon>asterids</taxon>
        <taxon>lamiids</taxon>
        <taxon>Solanales</taxon>
        <taxon>Convolvulaceae</taxon>
        <taxon>Cuscuteae</taxon>
        <taxon>Cuscuta</taxon>
        <taxon>Cuscuta subgen. Cuscuta</taxon>
    </lineage>
</organism>
<accession>A0AAV0FWM1</accession>
<dbReference type="InterPro" id="IPR044730">
    <property type="entry name" value="RNase_H-like_dom_plant"/>
</dbReference>
<evidence type="ECO:0008006" key="5">
    <source>
        <dbReference type="Google" id="ProtNLM"/>
    </source>
</evidence>
<reference evidence="3" key="1">
    <citation type="submission" date="2022-07" db="EMBL/GenBank/DDBJ databases">
        <authorList>
            <person name="Macas J."/>
            <person name="Novak P."/>
            <person name="Neumann P."/>
        </authorList>
    </citation>
    <scope>NUCLEOTIDE SEQUENCE</scope>
</reference>
<dbReference type="GO" id="GO:0003676">
    <property type="term" value="F:nucleic acid binding"/>
    <property type="evidence" value="ECO:0007669"/>
    <property type="project" value="InterPro"/>
</dbReference>
<dbReference type="InterPro" id="IPR036397">
    <property type="entry name" value="RNaseH_sf"/>
</dbReference>
<keyword evidence="4" id="KW-1185">Reference proteome</keyword>
<feature type="domain" description="RNase H type-1" evidence="1">
    <location>
        <begin position="197"/>
        <end position="310"/>
    </location>
</feature>
<evidence type="ECO:0000259" key="2">
    <source>
        <dbReference type="Pfam" id="PF13966"/>
    </source>
</evidence>
<feature type="domain" description="Reverse transcriptase zinc-binding" evidence="2">
    <location>
        <begin position="4"/>
        <end position="66"/>
    </location>
</feature>
<protein>
    <recommendedName>
        <fullName evidence="5">RNase H type-1 domain-containing protein</fullName>
    </recommendedName>
</protein>
<dbReference type="InterPro" id="IPR053151">
    <property type="entry name" value="RNase_H-like"/>
</dbReference>
<evidence type="ECO:0000259" key="1">
    <source>
        <dbReference type="Pfam" id="PF13456"/>
    </source>
</evidence>
<dbReference type="InterPro" id="IPR026960">
    <property type="entry name" value="RVT-Znf"/>
</dbReference>
<comment type="caution">
    <text evidence="3">The sequence shown here is derived from an EMBL/GenBank/DDBJ whole genome shotgun (WGS) entry which is preliminary data.</text>
</comment>